<gene>
    <name evidence="1" type="ORF">N3K66_003897</name>
</gene>
<dbReference type="Proteomes" id="UP001163324">
    <property type="component" value="Chromosome 3"/>
</dbReference>
<name>A0ACC0V6G4_9HYPO</name>
<keyword evidence="2" id="KW-1185">Reference proteome</keyword>
<proteinExistence type="predicted"/>
<reference evidence="1" key="1">
    <citation type="submission" date="2022-10" db="EMBL/GenBank/DDBJ databases">
        <title>Complete Genome of Trichothecium roseum strain YXFP-22015, a Plant Pathogen Isolated from Citrus.</title>
        <authorList>
            <person name="Wang Y."/>
            <person name="Zhu L."/>
        </authorList>
    </citation>
    <scope>NUCLEOTIDE SEQUENCE</scope>
    <source>
        <strain evidence="1">YXFP-22015</strain>
    </source>
</reference>
<organism evidence="1 2">
    <name type="scientific">Trichothecium roseum</name>
    <dbReference type="NCBI Taxonomy" id="47278"/>
    <lineage>
        <taxon>Eukaryota</taxon>
        <taxon>Fungi</taxon>
        <taxon>Dikarya</taxon>
        <taxon>Ascomycota</taxon>
        <taxon>Pezizomycotina</taxon>
        <taxon>Sordariomycetes</taxon>
        <taxon>Hypocreomycetidae</taxon>
        <taxon>Hypocreales</taxon>
        <taxon>Hypocreales incertae sedis</taxon>
        <taxon>Trichothecium</taxon>
    </lineage>
</organism>
<comment type="caution">
    <text evidence="1">The sequence shown here is derived from an EMBL/GenBank/DDBJ whole genome shotgun (WGS) entry which is preliminary data.</text>
</comment>
<accession>A0ACC0V6G4</accession>
<protein>
    <submittedName>
        <fullName evidence="1">Uncharacterized protein</fullName>
    </submittedName>
</protein>
<sequence length="1346" mass="148703">MSSSHSHPENAASTSALIPRSNSGHGSGAVPVGVAQSHNEASGERGHHHNHHNHTNVLSSQSQHSAISPTSASTTPLHDSFAPSETTVADNTQPVAPKPVDSGDDKNVSPASPTPSGRQKGPSLLSQAIAFARGIPTRPFSRKEPTPTPALNNNNTTSAEPDREPETNLPASAPTTVDPRDVPSRPFQDDTLNPLVASQPLPMATPATMTAAPVPRHEPASVPSSFTQSNLTHVRDLMLEQRDAADKQAYRPSLSMDIIRKGTPPHEQNQSPTYCSSPEDATTPTRTSYLAESLPSQLTEEGNVAGEDAQTPSRPKASDKPTTGAEKMEKIWSIGAGEGSEEDGQVEKSVAEAMAGVEHNARSRKASYSLRFFKEGLPPDDKVRRRDTKVSGRERLGTTAEEVDSNGPITPSDDGRQLSAAPQDDDVAAPRPGLPQTTSHASITSERATREFKSDTGNRDEKDDDMVRLQNEKPPLHSQSVGGDHHDEINSSAPASASPQHTEVGPTPCPDERPPSVEGRRGSGDSTEVGDSHDELDADVEADESGEEEKISSAVFVPHKDKNEVRNREEDLGSRQDGQRPRSPSHSEQRDWLVKADEPEPEIHEDDENRSRLSRLHSIESLVSVRSDLGREPANEDAIVDEYEVTPVHPQPPPVAEEFVHDHEDAVAEPLSTIELIPYKHQVGGHTTLWRFSRRAVCKQLNNRENEFYETIEIHHRDLLPFLPRYIGVLNVTFQKQSRRKSVQKKDGEAAALRKKLKDEEGNRGRQPVEALQPPRPDPPARVVSQSLANGNLQIPTVTFDNNRHILPRNLLQPTPPPHCFRRRSISTAKASSSSHVQDLHRPPMDDRPNSWGATTVNKRLRNEVFNDAFLKEPVEIYKHRPPHQRSIPRPTLQRLLRTSNSDSNLGQEVTIEPTEQPAPPKPTAALHGYTRSDVGPDVSFATEDHLCPEDVKDFTGTSAPEPEIIRANPVAQKKKRRYSAGGLRRKPQDVEEPRGDLKYFEQADDAEYKAGDEIAVKVDDFAGAATNGASDQVVEGEDALAGAGANLEADADVEAEAEAEGDEFQRVTRPVNPKEAKTQRDRVEYFLLLEDLTSGMKRPCMMDLKMGTRQFGVDATPKKQKSQQEKCRNTTSSELGVRICGLQVWNASTESYDFQDKYFGRRVQAGDEFQGALQKFLYNGVELQSVLRHIPVVLRKLSQLEQIVRGLRGYRFYAASLLMFYDGDTTEEGADYDTTYDSMTDVATDTEETTRYKKRNRREIDFKIADFANSLTPFDDMTDKPCPPQHPDQPDSGFLKGLRSLRRYFLQIQRDVRAELELGTWHRGQPDPLSELAVDDEVDDGMISV</sequence>
<dbReference type="EMBL" id="CM047942">
    <property type="protein sequence ID" value="KAI9902080.1"/>
    <property type="molecule type" value="Genomic_DNA"/>
</dbReference>
<evidence type="ECO:0000313" key="1">
    <source>
        <dbReference type="EMBL" id="KAI9902080.1"/>
    </source>
</evidence>
<evidence type="ECO:0000313" key="2">
    <source>
        <dbReference type="Proteomes" id="UP001163324"/>
    </source>
</evidence>